<protein>
    <submittedName>
        <fullName evidence="2">Uncharacterized protein</fullName>
    </submittedName>
</protein>
<accession>A0ABQ5ACM7</accession>
<name>A0ABQ5ACM7_9ASTR</name>
<keyword evidence="3" id="KW-1185">Reference proteome</keyword>
<dbReference type="Proteomes" id="UP001151760">
    <property type="component" value="Unassembled WGS sequence"/>
</dbReference>
<proteinExistence type="predicted"/>
<feature type="region of interest" description="Disordered" evidence="1">
    <location>
        <begin position="1"/>
        <end position="37"/>
    </location>
</feature>
<evidence type="ECO:0000256" key="1">
    <source>
        <dbReference type="SAM" id="MobiDB-lite"/>
    </source>
</evidence>
<reference evidence="2" key="2">
    <citation type="submission" date="2022-01" db="EMBL/GenBank/DDBJ databases">
        <authorList>
            <person name="Yamashiro T."/>
            <person name="Shiraishi A."/>
            <person name="Satake H."/>
            <person name="Nakayama K."/>
        </authorList>
    </citation>
    <scope>NUCLEOTIDE SEQUENCE</scope>
</reference>
<organism evidence="2 3">
    <name type="scientific">Tanacetum coccineum</name>
    <dbReference type="NCBI Taxonomy" id="301880"/>
    <lineage>
        <taxon>Eukaryota</taxon>
        <taxon>Viridiplantae</taxon>
        <taxon>Streptophyta</taxon>
        <taxon>Embryophyta</taxon>
        <taxon>Tracheophyta</taxon>
        <taxon>Spermatophyta</taxon>
        <taxon>Magnoliopsida</taxon>
        <taxon>eudicotyledons</taxon>
        <taxon>Gunneridae</taxon>
        <taxon>Pentapetalae</taxon>
        <taxon>asterids</taxon>
        <taxon>campanulids</taxon>
        <taxon>Asterales</taxon>
        <taxon>Asteraceae</taxon>
        <taxon>Asteroideae</taxon>
        <taxon>Anthemideae</taxon>
        <taxon>Anthemidinae</taxon>
        <taxon>Tanacetum</taxon>
    </lineage>
</organism>
<evidence type="ECO:0000313" key="3">
    <source>
        <dbReference type="Proteomes" id="UP001151760"/>
    </source>
</evidence>
<comment type="caution">
    <text evidence="2">The sequence shown here is derived from an EMBL/GenBank/DDBJ whole genome shotgun (WGS) entry which is preliminary data.</text>
</comment>
<evidence type="ECO:0000313" key="2">
    <source>
        <dbReference type="EMBL" id="GJS98875.1"/>
    </source>
</evidence>
<feature type="compositionally biased region" description="Basic residues" evidence="1">
    <location>
        <begin position="11"/>
        <end position="27"/>
    </location>
</feature>
<reference evidence="2" key="1">
    <citation type="journal article" date="2022" name="Int. J. Mol. Sci.">
        <title>Draft Genome of Tanacetum Coccineum: Genomic Comparison of Closely Related Tanacetum-Family Plants.</title>
        <authorList>
            <person name="Yamashiro T."/>
            <person name="Shiraishi A."/>
            <person name="Nakayama K."/>
            <person name="Satake H."/>
        </authorList>
    </citation>
    <scope>NUCLEOTIDE SEQUENCE</scope>
</reference>
<feature type="compositionally biased region" description="Basic and acidic residues" evidence="1">
    <location>
        <begin position="1"/>
        <end position="10"/>
    </location>
</feature>
<gene>
    <name evidence="2" type="ORF">Tco_0820045</name>
</gene>
<dbReference type="EMBL" id="BQNB010012077">
    <property type="protein sequence ID" value="GJS98875.1"/>
    <property type="molecule type" value="Genomic_DNA"/>
</dbReference>
<sequence>MKEVSKESGAKRKKSLPRKSTRSTVKRQKMEEDAEKEDLKGYLDIVPREEREYQSKVNKEIWRLIMESPQAYETTKKYIRSQVQEVEECLKESSSEDKKI</sequence>